<dbReference type="AlphaFoldDB" id="A2BNN0"/>
<dbReference type="EMBL" id="CP000551">
    <property type="protein sequence ID" value="ABM69391.1"/>
    <property type="molecule type" value="Genomic_DNA"/>
</dbReference>
<sequence>MLTPSNLITVLKIEFTKSVAYLLKNILWNKIKS</sequence>
<proteinExistence type="predicted"/>
<reference evidence="1 2" key="1">
    <citation type="journal article" date="2007" name="PLoS Genet.">
        <title>Patterns and implications of gene gain and loss in the evolution of Prochlorococcus.</title>
        <authorList>
            <person name="Kettler G.C."/>
            <person name="Martiny A.C."/>
            <person name="Huang K."/>
            <person name="Zucker J."/>
            <person name="Coleman M.L."/>
            <person name="Rodrigue S."/>
            <person name="Chen F."/>
            <person name="Lapidus A."/>
            <person name="Ferriera S."/>
            <person name="Johnson J."/>
            <person name="Steglich C."/>
            <person name="Church G.M."/>
            <person name="Richardson P."/>
            <person name="Chisholm S.W."/>
        </authorList>
    </citation>
    <scope>NUCLEOTIDE SEQUENCE [LARGE SCALE GENOMIC DNA]</scope>
    <source>
        <strain evidence="1 2">AS9601</strain>
    </source>
</reference>
<evidence type="ECO:0000313" key="1">
    <source>
        <dbReference type="EMBL" id="ABM69391.1"/>
    </source>
</evidence>
<accession>A2BNN0</accession>
<evidence type="ECO:0000313" key="2">
    <source>
        <dbReference type="Proteomes" id="UP000002590"/>
    </source>
</evidence>
<name>A2BNN0_PROMS</name>
<dbReference type="Proteomes" id="UP000002590">
    <property type="component" value="Chromosome"/>
</dbReference>
<organism evidence="1 2">
    <name type="scientific">Prochlorococcus marinus (strain AS9601)</name>
    <dbReference type="NCBI Taxonomy" id="146891"/>
    <lineage>
        <taxon>Bacteria</taxon>
        <taxon>Bacillati</taxon>
        <taxon>Cyanobacteriota</taxon>
        <taxon>Cyanophyceae</taxon>
        <taxon>Synechococcales</taxon>
        <taxon>Prochlorococcaceae</taxon>
        <taxon>Prochlorococcus</taxon>
    </lineage>
</organism>
<dbReference type="KEGG" id="pmb:A9601_01031"/>
<dbReference type="HOGENOM" id="CLU_3383279_0_0_3"/>
<dbReference type="STRING" id="146891.A9601_01031"/>
<gene>
    <name evidence="1" type="ordered locus">A9601_01031</name>
</gene>
<protein>
    <submittedName>
        <fullName evidence="1">Uncharacterized protein</fullName>
    </submittedName>
</protein>